<dbReference type="Proteomes" id="UP000014500">
    <property type="component" value="Unassembled WGS sequence"/>
</dbReference>
<feature type="region of interest" description="Disordered" evidence="6">
    <location>
        <begin position="342"/>
        <end position="364"/>
    </location>
</feature>
<dbReference type="eggNOG" id="KOG3585">
    <property type="taxonomic scope" value="Eukaryota"/>
</dbReference>
<dbReference type="PANTHER" id="PTHR11267:SF106">
    <property type="entry name" value="T-RELATED PROTEIN"/>
    <property type="match status" value="1"/>
</dbReference>
<keyword evidence="4 5" id="KW-0539">Nucleus</keyword>
<dbReference type="SMART" id="SM00425">
    <property type="entry name" value="TBOX"/>
    <property type="match status" value="1"/>
</dbReference>
<keyword evidence="9" id="KW-1185">Reference proteome</keyword>
<evidence type="ECO:0000256" key="1">
    <source>
        <dbReference type="ARBA" id="ARBA00023015"/>
    </source>
</evidence>
<keyword evidence="1" id="KW-0805">Transcription regulation</keyword>
<evidence type="ECO:0000256" key="5">
    <source>
        <dbReference type="PROSITE-ProRule" id="PRU00201"/>
    </source>
</evidence>
<dbReference type="InterPro" id="IPR036960">
    <property type="entry name" value="T-box_sf"/>
</dbReference>
<name>T1J725_STRMM</name>
<dbReference type="GO" id="GO:0045893">
    <property type="term" value="P:positive regulation of DNA-templated transcription"/>
    <property type="evidence" value="ECO:0007669"/>
    <property type="project" value="InterPro"/>
</dbReference>
<dbReference type="SUPFAM" id="SSF49417">
    <property type="entry name" value="p53-like transcription factors"/>
    <property type="match status" value="1"/>
</dbReference>
<dbReference type="GO" id="GO:0003007">
    <property type="term" value="P:heart morphogenesis"/>
    <property type="evidence" value="ECO:0007669"/>
    <property type="project" value="TreeGrafter"/>
</dbReference>
<keyword evidence="2 5" id="KW-0238">DNA-binding</keyword>
<dbReference type="InterPro" id="IPR046360">
    <property type="entry name" value="T-box_DNA-bd"/>
</dbReference>
<dbReference type="Pfam" id="PF00907">
    <property type="entry name" value="T-box"/>
    <property type="match status" value="1"/>
</dbReference>
<accession>T1J725</accession>
<evidence type="ECO:0000313" key="8">
    <source>
        <dbReference type="EnsemblMetazoa" id="SMAR009457-PA"/>
    </source>
</evidence>
<proteinExistence type="predicted"/>
<dbReference type="PROSITE" id="PS50252">
    <property type="entry name" value="TBOX_3"/>
    <property type="match status" value="1"/>
</dbReference>
<dbReference type="PANTHER" id="PTHR11267">
    <property type="entry name" value="T-BOX PROTEIN-RELATED"/>
    <property type="match status" value="1"/>
</dbReference>
<dbReference type="STRING" id="126957.T1J725"/>
<dbReference type="GO" id="GO:0000978">
    <property type="term" value="F:RNA polymerase II cis-regulatory region sequence-specific DNA binding"/>
    <property type="evidence" value="ECO:0007669"/>
    <property type="project" value="InterPro"/>
</dbReference>
<feature type="compositionally biased region" description="Polar residues" evidence="6">
    <location>
        <begin position="345"/>
        <end position="364"/>
    </location>
</feature>
<dbReference type="GO" id="GO:0005634">
    <property type="term" value="C:nucleus"/>
    <property type="evidence" value="ECO:0007669"/>
    <property type="project" value="UniProtKB-SubCell"/>
</dbReference>
<feature type="compositionally biased region" description="Polar residues" evidence="6">
    <location>
        <begin position="225"/>
        <end position="243"/>
    </location>
</feature>
<evidence type="ECO:0000259" key="7">
    <source>
        <dbReference type="PROSITE" id="PS50252"/>
    </source>
</evidence>
<keyword evidence="3" id="KW-0804">Transcription</keyword>
<reference evidence="8" key="2">
    <citation type="submission" date="2015-02" db="UniProtKB">
        <authorList>
            <consortium name="EnsemblMetazoa"/>
        </authorList>
    </citation>
    <scope>IDENTIFICATION</scope>
</reference>
<dbReference type="GO" id="GO:0000981">
    <property type="term" value="F:DNA-binding transcription factor activity, RNA polymerase II-specific"/>
    <property type="evidence" value="ECO:0007669"/>
    <property type="project" value="TreeGrafter"/>
</dbReference>
<dbReference type="AlphaFoldDB" id="T1J725"/>
<feature type="region of interest" description="Disordered" evidence="6">
    <location>
        <begin position="225"/>
        <end position="296"/>
    </location>
</feature>
<feature type="compositionally biased region" description="Low complexity" evidence="6">
    <location>
        <begin position="253"/>
        <end position="267"/>
    </location>
</feature>
<evidence type="ECO:0000256" key="3">
    <source>
        <dbReference type="ARBA" id="ARBA00023163"/>
    </source>
</evidence>
<comment type="subcellular location">
    <subcellularLocation>
        <location evidence="5">Nucleus</location>
    </subcellularLocation>
</comment>
<organism evidence="8 9">
    <name type="scientific">Strigamia maritima</name>
    <name type="common">European centipede</name>
    <name type="synonym">Geophilus maritimus</name>
    <dbReference type="NCBI Taxonomy" id="126957"/>
    <lineage>
        <taxon>Eukaryota</taxon>
        <taxon>Metazoa</taxon>
        <taxon>Ecdysozoa</taxon>
        <taxon>Arthropoda</taxon>
        <taxon>Myriapoda</taxon>
        <taxon>Chilopoda</taxon>
        <taxon>Pleurostigmophora</taxon>
        <taxon>Geophilomorpha</taxon>
        <taxon>Linotaeniidae</taxon>
        <taxon>Strigamia</taxon>
    </lineage>
</organism>
<dbReference type="InterPro" id="IPR001699">
    <property type="entry name" value="TF_T-box"/>
</dbReference>
<dbReference type="GO" id="GO:0001707">
    <property type="term" value="P:mesoderm formation"/>
    <property type="evidence" value="ECO:0007669"/>
    <property type="project" value="TreeGrafter"/>
</dbReference>
<sequence length="364" mass="40750">MIVTKGGRRMFPVVKINVSGLEPNSMYCILLEFIQLDVHRWKYVNGEWIPGGKAEAHPSSSDTIYIHPDSPNFGAHWMKEAIILNSLHKYEPQIHIIKVEIPSPKKWCSGSFTFPETQFIAVTAYQNEEVTALKIRNNPFAKAFLDAKERPDPMIQPREYGVMPEYPTGTSASPQMTQFGSWYVPPDRVYPPPAHLNTNFNPHCDRAFRSQKRSVPYLQPIYRRQSTNHGNSTPAIQNNQSGPSHLYLVPGGSSSSSNNWESHPTSSHGYPFNACMMPATSSQQEPQHGMFPSPWTHGQCPTVPLADEMPLNYNEVRNSSSVSMSSARSYSTSEAVDILNEGYESPSSHQSGEWSPLTSSPTCM</sequence>
<comment type="caution">
    <text evidence="5">Lacks conserved residue(s) required for the propagation of feature annotation.</text>
</comment>
<dbReference type="GO" id="GO:0000785">
    <property type="term" value="C:chromatin"/>
    <property type="evidence" value="ECO:0007669"/>
    <property type="project" value="TreeGrafter"/>
</dbReference>
<evidence type="ECO:0000256" key="4">
    <source>
        <dbReference type="ARBA" id="ARBA00023242"/>
    </source>
</evidence>
<evidence type="ECO:0000256" key="6">
    <source>
        <dbReference type="SAM" id="MobiDB-lite"/>
    </source>
</evidence>
<reference evidence="9" key="1">
    <citation type="submission" date="2011-05" db="EMBL/GenBank/DDBJ databases">
        <authorList>
            <person name="Richards S.R."/>
            <person name="Qu J."/>
            <person name="Jiang H."/>
            <person name="Jhangiani S.N."/>
            <person name="Agravi P."/>
            <person name="Goodspeed R."/>
            <person name="Gross S."/>
            <person name="Mandapat C."/>
            <person name="Jackson L."/>
            <person name="Mathew T."/>
            <person name="Pu L."/>
            <person name="Thornton R."/>
            <person name="Saada N."/>
            <person name="Wilczek-Boney K.B."/>
            <person name="Lee S."/>
            <person name="Kovar C."/>
            <person name="Wu Y."/>
            <person name="Scherer S.E."/>
            <person name="Worley K.C."/>
            <person name="Muzny D.M."/>
            <person name="Gibbs R."/>
        </authorList>
    </citation>
    <scope>NUCLEOTIDE SEQUENCE</scope>
    <source>
        <strain evidence="9">Brora</strain>
    </source>
</reference>
<dbReference type="HOGENOM" id="CLU_038303_1_1_1"/>
<dbReference type="Gene3D" id="2.60.40.820">
    <property type="entry name" value="Transcription factor, T-box"/>
    <property type="match status" value="2"/>
</dbReference>
<evidence type="ECO:0000256" key="2">
    <source>
        <dbReference type="ARBA" id="ARBA00023125"/>
    </source>
</evidence>
<dbReference type="EMBL" id="JH431907">
    <property type="status" value="NOT_ANNOTATED_CDS"/>
    <property type="molecule type" value="Genomic_DNA"/>
</dbReference>
<dbReference type="InterPro" id="IPR008967">
    <property type="entry name" value="p53-like_TF_DNA-bd_sf"/>
</dbReference>
<protein>
    <recommendedName>
        <fullName evidence="7">T-box domain-containing protein</fullName>
    </recommendedName>
</protein>
<dbReference type="EnsemblMetazoa" id="SMAR009457-RA">
    <property type="protein sequence ID" value="SMAR009457-PA"/>
    <property type="gene ID" value="SMAR009457"/>
</dbReference>
<evidence type="ECO:0000313" key="9">
    <source>
        <dbReference type="Proteomes" id="UP000014500"/>
    </source>
</evidence>
<dbReference type="PhylomeDB" id="T1J725"/>
<feature type="domain" description="T-box" evidence="7">
    <location>
        <begin position="1"/>
        <end position="146"/>
    </location>
</feature>
<dbReference type="GO" id="GO:0001708">
    <property type="term" value="P:cell fate specification"/>
    <property type="evidence" value="ECO:0007669"/>
    <property type="project" value="TreeGrafter"/>
</dbReference>